<dbReference type="GO" id="GO:0046872">
    <property type="term" value="F:metal ion binding"/>
    <property type="evidence" value="ECO:0007669"/>
    <property type="project" value="UniProtKB-UniRule"/>
</dbReference>
<keyword evidence="5 11" id="KW-0808">Transferase</keyword>
<evidence type="ECO:0000256" key="11">
    <source>
        <dbReference type="PIRNR" id="PIRNR006268"/>
    </source>
</evidence>
<dbReference type="InterPro" id="IPR003374">
    <property type="entry name" value="ApbE-like_sf"/>
</dbReference>
<gene>
    <name evidence="13" type="ORF">WB794_04100</name>
</gene>
<dbReference type="Pfam" id="PF02424">
    <property type="entry name" value="ApbE"/>
    <property type="match status" value="1"/>
</dbReference>
<dbReference type="PIRSF" id="PIRSF006268">
    <property type="entry name" value="ApbE"/>
    <property type="match status" value="1"/>
</dbReference>
<name>A0AAW9QYU8_9GAMM</name>
<comment type="catalytic activity">
    <reaction evidence="10 11">
        <text>L-threonyl-[protein] + FAD = FMN-L-threonyl-[protein] + AMP + H(+)</text>
        <dbReference type="Rhea" id="RHEA:36847"/>
        <dbReference type="Rhea" id="RHEA-COMP:11060"/>
        <dbReference type="Rhea" id="RHEA-COMP:11061"/>
        <dbReference type="ChEBI" id="CHEBI:15378"/>
        <dbReference type="ChEBI" id="CHEBI:30013"/>
        <dbReference type="ChEBI" id="CHEBI:57692"/>
        <dbReference type="ChEBI" id="CHEBI:74257"/>
        <dbReference type="ChEBI" id="CHEBI:456215"/>
        <dbReference type="EC" id="2.7.1.180"/>
    </reaction>
</comment>
<evidence type="ECO:0000256" key="3">
    <source>
        <dbReference type="ARBA" id="ARBA00016337"/>
    </source>
</evidence>
<comment type="caution">
    <text evidence="13">The sequence shown here is derived from an EMBL/GenBank/DDBJ whole genome shotgun (WGS) entry which is preliminary data.</text>
</comment>
<evidence type="ECO:0000256" key="4">
    <source>
        <dbReference type="ARBA" id="ARBA00022630"/>
    </source>
</evidence>
<evidence type="ECO:0000256" key="1">
    <source>
        <dbReference type="ARBA" id="ARBA00008282"/>
    </source>
</evidence>
<feature type="binding site" evidence="12">
    <location>
        <position position="273"/>
    </location>
    <ligand>
        <name>Mg(2+)</name>
        <dbReference type="ChEBI" id="CHEBI:18420"/>
    </ligand>
</feature>
<evidence type="ECO:0000256" key="7">
    <source>
        <dbReference type="ARBA" id="ARBA00022827"/>
    </source>
</evidence>
<evidence type="ECO:0000256" key="9">
    <source>
        <dbReference type="ARBA" id="ARBA00031306"/>
    </source>
</evidence>
<evidence type="ECO:0000256" key="2">
    <source>
        <dbReference type="ARBA" id="ARBA00011955"/>
    </source>
</evidence>
<dbReference type="RefSeq" id="WP_337334577.1">
    <property type="nucleotide sequence ID" value="NZ_JBBDHC010000004.1"/>
</dbReference>
<evidence type="ECO:0000313" key="13">
    <source>
        <dbReference type="EMBL" id="MEJ1248858.1"/>
    </source>
</evidence>
<organism evidence="13 14">
    <name type="scientific">Denitratimonas tolerans</name>
    <dbReference type="NCBI Taxonomy" id="1338420"/>
    <lineage>
        <taxon>Bacteria</taxon>
        <taxon>Pseudomonadati</taxon>
        <taxon>Pseudomonadota</taxon>
        <taxon>Gammaproteobacteria</taxon>
        <taxon>Lysobacterales</taxon>
        <taxon>Lysobacteraceae</taxon>
        <taxon>Denitratimonas</taxon>
    </lineage>
</organism>
<keyword evidence="14" id="KW-1185">Reference proteome</keyword>
<evidence type="ECO:0000256" key="10">
    <source>
        <dbReference type="ARBA" id="ARBA00048540"/>
    </source>
</evidence>
<evidence type="ECO:0000256" key="12">
    <source>
        <dbReference type="PIRSR" id="PIRSR006268-2"/>
    </source>
</evidence>
<evidence type="ECO:0000256" key="6">
    <source>
        <dbReference type="ARBA" id="ARBA00022723"/>
    </source>
</evidence>
<dbReference type="EC" id="2.7.1.180" evidence="2 11"/>
<comment type="similarity">
    <text evidence="1 11">Belongs to the ApbE family.</text>
</comment>
<protein>
    <recommendedName>
        <fullName evidence="3 11">FAD:protein FMN transferase</fullName>
        <ecNumber evidence="2 11">2.7.1.180</ecNumber>
    </recommendedName>
    <alternativeName>
        <fullName evidence="9 11">Flavin transferase</fullName>
    </alternativeName>
</protein>
<evidence type="ECO:0000313" key="14">
    <source>
        <dbReference type="Proteomes" id="UP001364472"/>
    </source>
</evidence>
<comment type="cofactor">
    <cofactor evidence="12">
        <name>Mg(2+)</name>
        <dbReference type="ChEBI" id="CHEBI:18420"/>
    </cofactor>
    <cofactor evidence="12">
        <name>Mn(2+)</name>
        <dbReference type="ChEBI" id="CHEBI:29035"/>
    </cofactor>
    <text evidence="12">Magnesium. Can also use manganese.</text>
</comment>
<dbReference type="Gene3D" id="3.10.520.10">
    <property type="entry name" value="ApbE-like domains"/>
    <property type="match status" value="1"/>
</dbReference>
<dbReference type="EMBL" id="JBBDHC010000004">
    <property type="protein sequence ID" value="MEJ1248858.1"/>
    <property type="molecule type" value="Genomic_DNA"/>
</dbReference>
<dbReference type="PANTHER" id="PTHR30040:SF2">
    <property type="entry name" value="FAD:PROTEIN FMN TRANSFERASE"/>
    <property type="match status" value="1"/>
</dbReference>
<sequence>MPKTCSEPRHRLHLHGPTMGTRWAVSADVGPHLDTAHLRQALADAVDEVDHQMSPWKPASDLNRLNAQPVGHWLALPAPILLVLARALEVARLSAGTFNPAVGALIDAWGFGAARRAPDPAAIRAAAGEPAALAHVALELDAPGARARRLAPVRFDLCAIAKGYAVDRMIEVLAAHGVQHALASLDGELRALGPQANGEPWPIAIEAPVAGQRRTHGVIELEDLAIATSGNYRHFLDIGGQRLSHLIDPRAGAPVRHALASVTVLARTCMDADAWATALLVAGPAEGFELARRLRLDALFLLRHDKGWTEIGLGRFAPGSERDAPA</sequence>
<dbReference type="Proteomes" id="UP001364472">
    <property type="component" value="Unassembled WGS sequence"/>
</dbReference>
<feature type="binding site" evidence="12">
    <location>
        <position position="159"/>
    </location>
    <ligand>
        <name>Mg(2+)</name>
        <dbReference type="ChEBI" id="CHEBI:18420"/>
    </ligand>
</feature>
<proteinExistence type="inferred from homology"/>
<feature type="binding site" evidence="12">
    <location>
        <position position="277"/>
    </location>
    <ligand>
        <name>Mg(2+)</name>
        <dbReference type="ChEBI" id="CHEBI:18420"/>
    </ligand>
</feature>
<reference evidence="13 14" key="1">
    <citation type="journal article" date="2016" name="Antonie Van Leeuwenhoek">
        <title>Denitratimonas tolerans gen. nov., sp. nov., a denitrifying bacterium isolated from a bioreactor for tannery wastewater treatment.</title>
        <authorList>
            <person name="Han S.I."/>
            <person name="Kim J.O."/>
            <person name="Lee Y.R."/>
            <person name="Ekpeghere K.I."/>
            <person name="Koh S.C."/>
            <person name="Whang K.S."/>
        </authorList>
    </citation>
    <scope>NUCLEOTIDE SEQUENCE [LARGE SCALE GENOMIC DNA]</scope>
    <source>
        <strain evidence="13 14">KACC 17565</strain>
    </source>
</reference>
<accession>A0AAW9QYU8</accession>
<dbReference type="AlphaFoldDB" id="A0AAW9QYU8"/>
<keyword evidence="7 11" id="KW-0274">FAD</keyword>
<keyword evidence="8 11" id="KW-0460">Magnesium</keyword>
<dbReference type="GO" id="GO:0016740">
    <property type="term" value="F:transferase activity"/>
    <property type="evidence" value="ECO:0007669"/>
    <property type="project" value="UniProtKB-UniRule"/>
</dbReference>
<dbReference type="SUPFAM" id="SSF143631">
    <property type="entry name" value="ApbE-like"/>
    <property type="match status" value="1"/>
</dbReference>
<dbReference type="PANTHER" id="PTHR30040">
    <property type="entry name" value="THIAMINE BIOSYNTHESIS LIPOPROTEIN APBE"/>
    <property type="match status" value="1"/>
</dbReference>
<evidence type="ECO:0000256" key="5">
    <source>
        <dbReference type="ARBA" id="ARBA00022679"/>
    </source>
</evidence>
<keyword evidence="6 11" id="KW-0479">Metal-binding</keyword>
<evidence type="ECO:0000256" key="8">
    <source>
        <dbReference type="ARBA" id="ARBA00022842"/>
    </source>
</evidence>
<dbReference type="InterPro" id="IPR024932">
    <property type="entry name" value="ApbE"/>
</dbReference>
<keyword evidence="4 11" id="KW-0285">Flavoprotein</keyword>